<dbReference type="Gene3D" id="3.30.429.10">
    <property type="entry name" value="Macrophage Migration Inhibitory Factor"/>
    <property type="match status" value="1"/>
</dbReference>
<dbReference type="PANTHER" id="PTHR38460:SF1">
    <property type="entry name" value="TAUTOMERASE YOLI-RELATED"/>
    <property type="match status" value="1"/>
</dbReference>
<accession>A0A6M4H7T1</accession>
<evidence type="ECO:0000313" key="1">
    <source>
        <dbReference type="EMBL" id="QJR14753.1"/>
    </source>
</evidence>
<dbReference type="Pfam" id="PF14552">
    <property type="entry name" value="Tautomerase_2"/>
    <property type="match status" value="1"/>
</dbReference>
<dbReference type="EMBL" id="CP053073">
    <property type="protein sequence ID" value="QJR14753.1"/>
    <property type="molecule type" value="Genomic_DNA"/>
</dbReference>
<dbReference type="InterPro" id="IPR014347">
    <property type="entry name" value="Tautomerase/MIF_sf"/>
</dbReference>
<proteinExistence type="predicted"/>
<sequence>MPLVTLTIRKGKSKAFKDAVFAGIHTGLVNSGVPETDKFQRVLELGPDDFRYHPEYPDLTSKRDDDFVLIEILLSAGRSVKIKKKILADAIAALAKDPGLNPENVMIVFKETTWENWSFAGGRQIHV</sequence>
<dbReference type="InterPro" id="IPR037479">
    <property type="entry name" value="Tauto_MSAD"/>
</dbReference>
<reference evidence="1 2" key="1">
    <citation type="submission" date="2020-04" db="EMBL/GenBank/DDBJ databases">
        <title>Usitatibacter rugosus gen. nov., sp. nov. and Usitatibacter palustris sp. nov., novel members of Usitatibacteraceae fam. nov. within the order Nitrosomonadales isolated from soil.</title>
        <authorList>
            <person name="Huber K.J."/>
            <person name="Neumann-Schaal M."/>
            <person name="Geppert A."/>
            <person name="Luckner M."/>
            <person name="Wanner G."/>
            <person name="Overmann J."/>
        </authorList>
    </citation>
    <scope>NUCLEOTIDE SEQUENCE [LARGE SCALE GENOMIC DNA]</scope>
    <source>
        <strain evidence="1 2">Swamp67</strain>
    </source>
</reference>
<dbReference type="SUPFAM" id="SSF55331">
    <property type="entry name" value="Tautomerase/MIF"/>
    <property type="match status" value="1"/>
</dbReference>
<name>A0A6M4H7T1_9PROT</name>
<dbReference type="InParanoid" id="A0A6M4H7T1"/>
<gene>
    <name evidence="1" type="ORF">DSM104440_01563</name>
</gene>
<organism evidence="1 2">
    <name type="scientific">Usitatibacter palustris</name>
    <dbReference type="NCBI Taxonomy" id="2732487"/>
    <lineage>
        <taxon>Bacteria</taxon>
        <taxon>Pseudomonadati</taxon>
        <taxon>Pseudomonadota</taxon>
        <taxon>Betaproteobacteria</taxon>
        <taxon>Nitrosomonadales</taxon>
        <taxon>Usitatibacteraceae</taxon>
        <taxon>Usitatibacter</taxon>
    </lineage>
</organism>
<dbReference type="KEGG" id="upl:DSM104440_01563"/>
<protein>
    <recommendedName>
        <fullName evidence="3">Tautomerase enzyme</fullName>
    </recommendedName>
</protein>
<evidence type="ECO:0000313" key="2">
    <source>
        <dbReference type="Proteomes" id="UP000503096"/>
    </source>
</evidence>
<dbReference type="Proteomes" id="UP000503096">
    <property type="component" value="Chromosome"/>
</dbReference>
<dbReference type="PANTHER" id="PTHR38460">
    <property type="entry name" value="TAUTOMERASE YOLI-RELATED"/>
    <property type="match status" value="1"/>
</dbReference>
<evidence type="ECO:0008006" key="3">
    <source>
        <dbReference type="Google" id="ProtNLM"/>
    </source>
</evidence>
<dbReference type="AlphaFoldDB" id="A0A6M4H7T1"/>
<keyword evidence="2" id="KW-1185">Reference proteome</keyword>